<evidence type="ECO:0000313" key="13">
    <source>
        <dbReference type="Proteomes" id="UP000044602"/>
    </source>
</evidence>
<dbReference type="GO" id="GO:0005576">
    <property type="term" value="C:extracellular region"/>
    <property type="evidence" value="ECO:0007669"/>
    <property type="project" value="InterPro"/>
</dbReference>
<feature type="chain" id="PRO_5010420136" description="cutinase" evidence="10">
    <location>
        <begin position="22"/>
        <end position="317"/>
    </location>
</feature>
<reference evidence="13 14" key="1">
    <citation type="submission" date="2015-05" db="EMBL/GenBank/DDBJ databases">
        <authorList>
            <person name="Fogelqvist Johan"/>
        </authorList>
    </citation>
    <scope>NUCLEOTIDE SEQUENCE [LARGE SCALE GENOMIC DNA]</scope>
    <source>
        <strain evidence="11">VL1</strain>
        <strain evidence="12">VL2</strain>
    </source>
</reference>
<feature type="region of interest" description="Disordered" evidence="9">
    <location>
        <begin position="224"/>
        <end position="253"/>
    </location>
</feature>
<feature type="disulfide bond" evidence="8">
    <location>
        <begin position="214"/>
        <end position="221"/>
    </location>
</feature>
<feature type="non-terminal residue" evidence="12">
    <location>
        <position position="317"/>
    </location>
</feature>
<evidence type="ECO:0000256" key="2">
    <source>
        <dbReference type="ARBA" id="ARBA00013095"/>
    </source>
</evidence>
<evidence type="ECO:0000313" key="11">
    <source>
        <dbReference type="EMBL" id="CRK29586.1"/>
    </source>
</evidence>
<evidence type="ECO:0000256" key="10">
    <source>
        <dbReference type="SAM" id="SignalP"/>
    </source>
</evidence>
<keyword evidence="4 10" id="KW-0732">Signal</keyword>
<feature type="disulfide bond" evidence="8">
    <location>
        <begin position="85"/>
        <end position="159"/>
    </location>
</feature>
<dbReference type="STRING" id="100787.A0A0G4ND26"/>
<evidence type="ECO:0000256" key="1">
    <source>
        <dbReference type="ARBA" id="ARBA00007534"/>
    </source>
</evidence>
<dbReference type="SUPFAM" id="SSF53474">
    <property type="entry name" value="alpha/beta-Hydrolases"/>
    <property type="match status" value="1"/>
</dbReference>
<proteinExistence type="inferred from homology"/>
<dbReference type="AlphaFoldDB" id="A0A0G4ND26"/>
<dbReference type="Proteomes" id="UP000045706">
    <property type="component" value="Unassembled WGS sequence"/>
</dbReference>
<comment type="similarity">
    <text evidence="1">Belongs to the cutinase family.</text>
</comment>
<dbReference type="PANTHER" id="PTHR48250:SF1">
    <property type="entry name" value="CUTINASE"/>
    <property type="match status" value="1"/>
</dbReference>
<comment type="catalytic activity">
    <reaction evidence="7">
        <text>cutin + H2O = cutin monomers.</text>
        <dbReference type="EC" id="3.1.1.74"/>
    </reaction>
</comment>
<dbReference type="EC" id="3.1.1.74" evidence="2"/>
<dbReference type="Proteomes" id="UP000044602">
    <property type="component" value="Unassembled WGS sequence"/>
</dbReference>
<evidence type="ECO:0000313" key="12">
    <source>
        <dbReference type="EMBL" id="CRK44303.1"/>
    </source>
</evidence>
<dbReference type="SMART" id="SM01110">
    <property type="entry name" value="Cutinase"/>
    <property type="match status" value="1"/>
</dbReference>
<dbReference type="InterPro" id="IPR000675">
    <property type="entry name" value="Cutinase/axe"/>
</dbReference>
<evidence type="ECO:0000256" key="3">
    <source>
        <dbReference type="ARBA" id="ARBA00022487"/>
    </source>
</evidence>
<keyword evidence="5" id="KW-0378">Hydrolase</keyword>
<name>A0A0G4ND26_VERLO</name>
<organism evidence="12 14">
    <name type="scientific">Verticillium longisporum</name>
    <name type="common">Verticillium dahliae var. longisporum</name>
    <dbReference type="NCBI Taxonomy" id="100787"/>
    <lineage>
        <taxon>Eukaryota</taxon>
        <taxon>Fungi</taxon>
        <taxon>Dikarya</taxon>
        <taxon>Ascomycota</taxon>
        <taxon>Pezizomycotina</taxon>
        <taxon>Sordariomycetes</taxon>
        <taxon>Hypocreomycetidae</taxon>
        <taxon>Glomerellales</taxon>
        <taxon>Plectosphaerellaceae</taxon>
        <taxon>Verticillium</taxon>
    </lineage>
</organism>
<dbReference type="EMBL" id="CVQH01021195">
    <property type="protein sequence ID" value="CRK29586.1"/>
    <property type="molecule type" value="Genomic_DNA"/>
</dbReference>
<evidence type="ECO:0000313" key="14">
    <source>
        <dbReference type="Proteomes" id="UP000045706"/>
    </source>
</evidence>
<evidence type="ECO:0000256" key="4">
    <source>
        <dbReference type="ARBA" id="ARBA00022729"/>
    </source>
</evidence>
<gene>
    <name evidence="11" type="ORF">BN1708_005013</name>
    <name evidence="12" type="ORF">BN1723_000989</name>
</gene>
<feature type="signal peptide" evidence="10">
    <location>
        <begin position="1"/>
        <end position="21"/>
    </location>
</feature>
<keyword evidence="13" id="KW-1185">Reference proteome</keyword>
<evidence type="ECO:0000256" key="8">
    <source>
        <dbReference type="PIRSR" id="PIRSR611150-2"/>
    </source>
</evidence>
<evidence type="ECO:0000256" key="9">
    <source>
        <dbReference type="SAM" id="MobiDB-lite"/>
    </source>
</evidence>
<evidence type="ECO:0000256" key="5">
    <source>
        <dbReference type="ARBA" id="ARBA00022801"/>
    </source>
</evidence>
<dbReference type="Pfam" id="PF01083">
    <property type="entry name" value="Cutinase"/>
    <property type="match status" value="1"/>
</dbReference>
<dbReference type="InterPro" id="IPR029058">
    <property type="entry name" value="AB_hydrolase_fold"/>
</dbReference>
<evidence type="ECO:0000256" key="6">
    <source>
        <dbReference type="ARBA" id="ARBA00023157"/>
    </source>
</evidence>
<dbReference type="GO" id="GO:0016052">
    <property type="term" value="P:carbohydrate catabolic process"/>
    <property type="evidence" value="ECO:0007669"/>
    <property type="project" value="TreeGrafter"/>
</dbReference>
<accession>A0A0G4ND26</accession>
<sequence>MMRSILLPTLVSRLLLVSAAALPIPIIPRSPDFLDDLSGIIDDVVTTTISVVRALKTAIRDDALVRNDLEPFLDGNDTASATAACPDVAVLFARGAKEPGKSISRNVGFLTGPPLFQALETYINGTSSLAIQGIEYSRLSRADAGARMAAFAAATTARCPGTGIAMAGYSFGANVVRSALARGNSTVRSVVLFGDPEEGAPVEGVDARFVKTFCHEGDFVCQQTSPPATTGAGDGDGMAEGEGQDGEFPSSKKSVIGPHLDYSLDAPAAAMFVMQRSGLGVASDDAMDEGMAGTVVGMVQQIMKNANGGFDSRRRYR</sequence>
<dbReference type="GO" id="GO:0050525">
    <property type="term" value="F:cutinase activity"/>
    <property type="evidence" value="ECO:0007669"/>
    <property type="project" value="UniProtKB-EC"/>
</dbReference>
<dbReference type="PANTHER" id="PTHR48250">
    <property type="entry name" value="CUTINASE 2-RELATED"/>
    <property type="match status" value="1"/>
</dbReference>
<dbReference type="EMBL" id="CVQI01033939">
    <property type="protein sequence ID" value="CRK44303.1"/>
    <property type="molecule type" value="Genomic_DNA"/>
</dbReference>
<keyword evidence="6 8" id="KW-1015">Disulfide bond</keyword>
<keyword evidence="3" id="KW-0719">Serine esterase</keyword>
<dbReference type="Gene3D" id="3.40.50.1820">
    <property type="entry name" value="alpha/beta hydrolase"/>
    <property type="match status" value="1"/>
</dbReference>
<dbReference type="InterPro" id="IPR011150">
    <property type="entry name" value="Cutinase_monf"/>
</dbReference>
<protein>
    <recommendedName>
        <fullName evidence="2">cutinase</fullName>
        <ecNumber evidence="2">3.1.1.74</ecNumber>
    </recommendedName>
</protein>
<evidence type="ECO:0000256" key="7">
    <source>
        <dbReference type="ARBA" id="ARBA00034045"/>
    </source>
</evidence>